<organism evidence="7 8">
    <name type="scientific">Xylanibacter caecicola</name>
    <dbReference type="NCBI Taxonomy" id="2736294"/>
    <lineage>
        <taxon>Bacteria</taxon>
        <taxon>Pseudomonadati</taxon>
        <taxon>Bacteroidota</taxon>
        <taxon>Bacteroidia</taxon>
        <taxon>Bacteroidales</taxon>
        <taxon>Prevotellaceae</taxon>
        <taxon>Xylanibacter</taxon>
    </lineage>
</organism>
<dbReference type="InterPro" id="IPR029752">
    <property type="entry name" value="D-isomer_DH_CS1"/>
</dbReference>
<evidence type="ECO:0000313" key="7">
    <source>
        <dbReference type="EMBL" id="NPE24526.1"/>
    </source>
</evidence>
<evidence type="ECO:0000256" key="1">
    <source>
        <dbReference type="ARBA" id="ARBA00022490"/>
    </source>
</evidence>
<dbReference type="PANTHER" id="PTHR43761">
    <property type="entry name" value="D-ISOMER SPECIFIC 2-HYDROXYACID DEHYDROGENASE FAMILY PROTEIN (AFU_ORTHOLOGUE AFUA_1G13630)"/>
    <property type="match status" value="1"/>
</dbReference>
<keyword evidence="4 5" id="KW-0664">Pyridoxine biosynthesis</keyword>
<feature type="active site" description="Proton donor" evidence="5">
    <location>
        <position position="258"/>
    </location>
</feature>
<gene>
    <name evidence="5" type="primary">pdxB</name>
    <name evidence="7" type="ORF">HPS54_03145</name>
</gene>
<dbReference type="Gene3D" id="3.40.50.720">
    <property type="entry name" value="NAD(P)-binding Rossmann-like Domain"/>
    <property type="match status" value="2"/>
</dbReference>
<comment type="subcellular location">
    <subcellularLocation>
        <location evidence="5">Cytoplasm</location>
    </subcellularLocation>
</comment>
<dbReference type="SUPFAM" id="SSF51735">
    <property type="entry name" value="NAD(P)-binding Rossmann-fold domains"/>
    <property type="match status" value="1"/>
</dbReference>
<evidence type="ECO:0000256" key="5">
    <source>
        <dbReference type="HAMAP-Rule" id="MF_01825"/>
    </source>
</evidence>
<dbReference type="PROSITE" id="PS00065">
    <property type="entry name" value="D_2_HYDROXYACID_DH_1"/>
    <property type="match status" value="1"/>
</dbReference>
<dbReference type="InterPro" id="IPR050418">
    <property type="entry name" value="D-iso_2-hydroxyacid_DH_PdxB"/>
</dbReference>
<dbReference type="InterPro" id="IPR006140">
    <property type="entry name" value="D-isomer_DH_NAD-bd"/>
</dbReference>
<comment type="similarity">
    <text evidence="5">Belongs to the D-isomer specific 2-hydroxyacid dehydrogenase family. PdxB subfamily.</text>
</comment>
<comment type="function">
    <text evidence="5">Catalyzes the oxidation of erythronate-4-phosphate to 3-hydroxy-2-oxo-4-phosphonooxybutanoate.</text>
</comment>
<comment type="pathway">
    <text evidence="5">Cofactor biosynthesis; pyridoxine 5'-phosphate biosynthesis; pyridoxine 5'-phosphate from D-erythrose 4-phosphate: step 2/5.</text>
</comment>
<name>A0ABX2AZ58_9BACT</name>
<feature type="active site" evidence="5">
    <location>
        <position position="241"/>
    </location>
</feature>
<sequence>MKIVIDDKIPYIHDAVSRLGVEAVYMQGSKIGPADVRDADALIVRTRTRCDESLLGNSRVSFVATATIGYDHIDTEYMKKAGIEWMNCPGCNSSSVAQYLKSVLLLLWRDKGMSPTHTTIGIVGQGHVGTKVAAVAESMGMQVLVCDPPKAEEGAECRYGKFVTLEDIARECDIITFHVPLTRCGKHATYHLAGQDFFDSLQQCPVIINTSRGAVADGNALIDALYNNKVKDAVIDTWENEPDIDLRLLDKAYIATPHIAGYSADGKVNADNMVIEGLCNHFGLDNPGKIMPPELPYNVTAHLKELLECRNPNNEECVNRDIALTLYNPLNDSTNLKKAPDRFEEFRGNYPLRREKW</sequence>
<comment type="caution">
    <text evidence="7">The sequence shown here is derived from an EMBL/GenBank/DDBJ whole genome shotgun (WGS) entry which is preliminary data.</text>
</comment>
<dbReference type="Pfam" id="PF02826">
    <property type="entry name" value="2-Hacid_dh_C"/>
    <property type="match status" value="1"/>
</dbReference>
<feature type="binding site" evidence="5">
    <location>
        <position position="67"/>
    </location>
    <ligand>
        <name>substrate</name>
    </ligand>
</feature>
<feature type="binding site" evidence="5">
    <location>
        <position position="147"/>
    </location>
    <ligand>
        <name>NAD(+)</name>
        <dbReference type="ChEBI" id="CHEBI:57540"/>
    </ligand>
</feature>
<comment type="caution">
    <text evidence="5">Lacks conserved residue(s) required for the propagation of feature annotation.</text>
</comment>
<dbReference type="EMBL" id="JABKKJ010000003">
    <property type="protein sequence ID" value="NPE24526.1"/>
    <property type="molecule type" value="Genomic_DNA"/>
</dbReference>
<evidence type="ECO:0000256" key="4">
    <source>
        <dbReference type="ARBA" id="ARBA00023096"/>
    </source>
</evidence>
<feature type="binding site" evidence="5">
    <location>
        <position position="236"/>
    </location>
    <ligand>
        <name>NAD(+)</name>
        <dbReference type="ChEBI" id="CHEBI:57540"/>
    </ligand>
</feature>
<dbReference type="CDD" id="cd12158">
    <property type="entry name" value="ErythrP_dh"/>
    <property type="match status" value="1"/>
</dbReference>
<evidence type="ECO:0000313" key="8">
    <source>
        <dbReference type="Proteomes" id="UP000820977"/>
    </source>
</evidence>
<accession>A0ABX2AZ58</accession>
<keyword evidence="1 5" id="KW-0963">Cytoplasm</keyword>
<keyword evidence="8" id="KW-1185">Reference proteome</keyword>
<dbReference type="EC" id="1.1.1.290" evidence="5"/>
<feature type="binding site" evidence="5">
    <location>
        <position position="262"/>
    </location>
    <ligand>
        <name>substrate</name>
    </ligand>
</feature>
<evidence type="ECO:0000256" key="2">
    <source>
        <dbReference type="ARBA" id="ARBA00023002"/>
    </source>
</evidence>
<dbReference type="SUPFAM" id="SSF52283">
    <property type="entry name" value="Formate/glycerate dehydrogenase catalytic domain-like"/>
    <property type="match status" value="1"/>
</dbReference>
<comment type="catalytic activity">
    <reaction evidence="5">
        <text>4-phospho-D-erythronate + NAD(+) = (R)-3-hydroxy-2-oxo-4-phosphooxybutanoate + NADH + H(+)</text>
        <dbReference type="Rhea" id="RHEA:18829"/>
        <dbReference type="ChEBI" id="CHEBI:15378"/>
        <dbReference type="ChEBI" id="CHEBI:57540"/>
        <dbReference type="ChEBI" id="CHEBI:57945"/>
        <dbReference type="ChEBI" id="CHEBI:58538"/>
        <dbReference type="ChEBI" id="CHEBI:58766"/>
        <dbReference type="EC" id="1.1.1.290"/>
    </reaction>
</comment>
<dbReference type="PANTHER" id="PTHR43761:SF1">
    <property type="entry name" value="D-ISOMER SPECIFIC 2-HYDROXYACID DEHYDROGENASE CATALYTIC DOMAIN-CONTAINING PROTEIN-RELATED"/>
    <property type="match status" value="1"/>
</dbReference>
<proteinExistence type="inferred from homology"/>
<reference evidence="7 8" key="1">
    <citation type="submission" date="2020-05" db="EMBL/GenBank/DDBJ databases">
        <title>Distinct polysaccharide utilization as determinants for interspecies competition between intestinal Prevotella spp.</title>
        <authorList>
            <person name="Galvez E.J.C."/>
            <person name="Iljazovic A."/>
            <person name="Strowig T."/>
        </authorList>
    </citation>
    <scope>NUCLEOTIDE SEQUENCE [LARGE SCALE GENOMIC DNA]</scope>
    <source>
        <strain evidence="7 8">PCHR</strain>
    </source>
</reference>
<keyword evidence="2 5" id="KW-0560">Oxidoreductase</keyword>
<feature type="domain" description="D-isomer specific 2-hydroxyacid dehydrogenase NAD-binding" evidence="6">
    <location>
        <begin position="111"/>
        <end position="260"/>
    </location>
</feature>
<feature type="binding site" evidence="5">
    <location>
        <position position="261"/>
    </location>
    <ligand>
        <name>NAD(+)</name>
        <dbReference type="ChEBI" id="CHEBI:57540"/>
    </ligand>
</feature>
<feature type="binding site" evidence="5">
    <location>
        <position position="46"/>
    </location>
    <ligand>
        <name>substrate</name>
    </ligand>
</feature>
<dbReference type="InterPro" id="IPR036291">
    <property type="entry name" value="NAD(P)-bd_dom_sf"/>
</dbReference>
<evidence type="ECO:0000259" key="6">
    <source>
        <dbReference type="Pfam" id="PF02826"/>
    </source>
</evidence>
<comment type="subunit">
    <text evidence="5">Homodimer.</text>
</comment>
<evidence type="ECO:0000256" key="3">
    <source>
        <dbReference type="ARBA" id="ARBA00023027"/>
    </source>
</evidence>
<dbReference type="RefSeq" id="WP_172344022.1">
    <property type="nucleotide sequence ID" value="NZ_CASYYZ010000006.1"/>
</dbReference>
<feature type="active site" evidence="5">
    <location>
        <position position="212"/>
    </location>
</feature>
<dbReference type="Proteomes" id="UP000820977">
    <property type="component" value="Unassembled WGS sequence"/>
</dbReference>
<protein>
    <recommendedName>
        <fullName evidence="5">Erythronate-4-phosphate dehydrogenase</fullName>
        <ecNumber evidence="5">1.1.1.290</ecNumber>
    </recommendedName>
</protein>
<keyword evidence="3 5" id="KW-0520">NAD</keyword>
<dbReference type="HAMAP" id="MF_01825">
    <property type="entry name" value="PdxB"/>
    <property type="match status" value="1"/>
</dbReference>
<dbReference type="InterPro" id="IPR020921">
    <property type="entry name" value="Erythronate-4-P_DHase"/>
</dbReference>